<accession>A6DKD9</accession>
<feature type="transmembrane region" description="Helical" evidence="1">
    <location>
        <begin position="6"/>
        <end position="29"/>
    </location>
</feature>
<dbReference type="InterPro" id="IPR045584">
    <property type="entry name" value="Pilin-like"/>
</dbReference>
<dbReference type="Proteomes" id="UP000004947">
    <property type="component" value="Unassembled WGS sequence"/>
</dbReference>
<keyword evidence="1" id="KW-0472">Membrane</keyword>
<gene>
    <name evidence="2" type="ORF">LNTAR_00510</name>
</gene>
<dbReference type="Gene3D" id="3.30.700.10">
    <property type="entry name" value="Glycoprotein, Type 4 Pilin"/>
    <property type="match status" value="1"/>
</dbReference>
<dbReference type="InterPro" id="IPR012902">
    <property type="entry name" value="N_methyl_site"/>
</dbReference>
<protein>
    <submittedName>
        <fullName evidence="2">Uncharacterized protein</fullName>
    </submittedName>
</protein>
<evidence type="ECO:0000313" key="2">
    <source>
        <dbReference type="EMBL" id="EDM27837.1"/>
    </source>
</evidence>
<dbReference type="PANTHER" id="PTHR30093:SF2">
    <property type="entry name" value="TYPE II SECRETION SYSTEM PROTEIN H"/>
    <property type="match status" value="1"/>
</dbReference>
<dbReference type="STRING" id="313628.LNTAR_00510"/>
<dbReference type="NCBIfam" id="TIGR02532">
    <property type="entry name" value="IV_pilin_GFxxxE"/>
    <property type="match status" value="1"/>
</dbReference>
<keyword evidence="3" id="KW-1185">Reference proteome</keyword>
<keyword evidence="1" id="KW-0812">Transmembrane</keyword>
<organism evidence="2 3">
    <name type="scientific">Lentisphaera araneosa HTCC2155</name>
    <dbReference type="NCBI Taxonomy" id="313628"/>
    <lineage>
        <taxon>Bacteria</taxon>
        <taxon>Pseudomonadati</taxon>
        <taxon>Lentisphaerota</taxon>
        <taxon>Lentisphaeria</taxon>
        <taxon>Lentisphaerales</taxon>
        <taxon>Lentisphaeraceae</taxon>
        <taxon>Lentisphaera</taxon>
    </lineage>
</organism>
<keyword evidence="1" id="KW-1133">Transmembrane helix</keyword>
<evidence type="ECO:0000256" key="1">
    <source>
        <dbReference type="SAM" id="Phobius"/>
    </source>
</evidence>
<dbReference type="SUPFAM" id="SSF54523">
    <property type="entry name" value="Pili subunits"/>
    <property type="match status" value="1"/>
</dbReference>
<sequence length="228" mass="25326">MKKQRFTLIELLVVIAIIGILASLLLPVLGKARKTSRKAVCMNNLKQISVMGYMYTDDNNSYFTYAHNGANVTWDDKLNESYLSAPLMSKAYLEEADLTGNNFAIYQCPDDDITRWNNALPRSYSLNSGSNWWVNTSNALWGGVGSEHGDSSRINDISSPANMIFKTEQPIAGNAMGSPSYSVPGNLTMHGTRAEAFHHNSFSYNFSFVDGHVEFLNYLGASEKQDNI</sequence>
<dbReference type="RefSeq" id="WP_007278351.1">
    <property type="nucleotide sequence ID" value="NZ_ABCK01000007.1"/>
</dbReference>
<dbReference type="AlphaFoldDB" id="A6DKD9"/>
<proteinExistence type="predicted"/>
<name>A6DKD9_9BACT</name>
<dbReference type="PANTHER" id="PTHR30093">
    <property type="entry name" value="GENERAL SECRETION PATHWAY PROTEIN G"/>
    <property type="match status" value="1"/>
</dbReference>
<evidence type="ECO:0000313" key="3">
    <source>
        <dbReference type="Proteomes" id="UP000004947"/>
    </source>
</evidence>
<reference evidence="2 3" key="1">
    <citation type="journal article" date="2010" name="J. Bacteriol.">
        <title>Genome sequence of Lentisphaera araneosa HTCC2155T, the type species of the order Lentisphaerales in the phylum Lentisphaerae.</title>
        <authorList>
            <person name="Thrash J.C."/>
            <person name="Cho J.C."/>
            <person name="Vergin K.L."/>
            <person name="Morris R.M."/>
            <person name="Giovannoni S.J."/>
        </authorList>
    </citation>
    <scope>NUCLEOTIDE SEQUENCE [LARGE SCALE GENOMIC DNA]</scope>
    <source>
        <strain evidence="2 3">HTCC2155</strain>
    </source>
</reference>
<dbReference type="eggNOG" id="COG4968">
    <property type="taxonomic scope" value="Bacteria"/>
</dbReference>
<dbReference type="EMBL" id="ABCK01000007">
    <property type="protein sequence ID" value="EDM27837.1"/>
    <property type="molecule type" value="Genomic_DNA"/>
</dbReference>
<comment type="caution">
    <text evidence="2">The sequence shown here is derived from an EMBL/GenBank/DDBJ whole genome shotgun (WGS) entry which is preliminary data.</text>
</comment>